<dbReference type="VEuPathDB" id="AmoebaDB:NAEGRDRAFT_58658"/>
<proteinExistence type="predicted"/>
<feature type="region of interest" description="Disordered" evidence="1">
    <location>
        <begin position="1"/>
        <end position="23"/>
    </location>
</feature>
<dbReference type="RefSeq" id="XP_002674770.1">
    <property type="nucleotide sequence ID" value="XM_002674724.1"/>
</dbReference>
<evidence type="ECO:0000313" key="3">
    <source>
        <dbReference type="Proteomes" id="UP000006671"/>
    </source>
</evidence>
<dbReference type="OrthoDB" id="10251293at2759"/>
<organism evidence="3">
    <name type="scientific">Naegleria gruberi</name>
    <name type="common">Amoeba</name>
    <dbReference type="NCBI Taxonomy" id="5762"/>
    <lineage>
        <taxon>Eukaryota</taxon>
        <taxon>Discoba</taxon>
        <taxon>Heterolobosea</taxon>
        <taxon>Tetramitia</taxon>
        <taxon>Eutetramitia</taxon>
        <taxon>Vahlkampfiidae</taxon>
        <taxon>Naegleria</taxon>
    </lineage>
</organism>
<accession>D2VMA0</accession>
<dbReference type="KEGG" id="ngr:NAEGRDRAFT_58658"/>
<protein>
    <submittedName>
        <fullName evidence="2">Uncharacterized protein</fullName>
    </submittedName>
</protein>
<dbReference type="AlphaFoldDB" id="D2VMA0"/>
<evidence type="ECO:0000256" key="1">
    <source>
        <dbReference type="SAM" id="MobiDB-lite"/>
    </source>
</evidence>
<name>D2VMA0_NAEGR</name>
<feature type="compositionally biased region" description="Low complexity" evidence="1">
    <location>
        <begin position="10"/>
        <end position="21"/>
    </location>
</feature>
<feature type="compositionally biased region" description="Acidic residues" evidence="1">
    <location>
        <begin position="140"/>
        <end position="152"/>
    </location>
</feature>
<evidence type="ECO:0000313" key="2">
    <source>
        <dbReference type="EMBL" id="EFC42026.1"/>
    </source>
</evidence>
<gene>
    <name evidence="2" type="ORF">NAEGRDRAFT_58658</name>
</gene>
<dbReference type="EMBL" id="GG738882">
    <property type="protein sequence ID" value="EFC42026.1"/>
    <property type="molecule type" value="Genomic_DNA"/>
</dbReference>
<dbReference type="GeneID" id="8851566"/>
<dbReference type="OMA" id="TIVKWNT"/>
<dbReference type="InParanoid" id="D2VMA0"/>
<keyword evidence="3" id="KW-1185">Reference proteome</keyword>
<dbReference type="Proteomes" id="UP000006671">
    <property type="component" value="Unassembled WGS sequence"/>
</dbReference>
<reference evidence="2 3" key="1">
    <citation type="journal article" date="2010" name="Cell">
        <title>The genome of Naegleria gruberi illuminates early eukaryotic versatility.</title>
        <authorList>
            <person name="Fritz-Laylin L.K."/>
            <person name="Prochnik S.E."/>
            <person name="Ginger M.L."/>
            <person name="Dacks J.B."/>
            <person name="Carpenter M.L."/>
            <person name="Field M.C."/>
            <person name="Kuo A."/>
            <person name="Paredez A."/>
            <person name="Chapman J."/>
            <person name="Pham J."/>
            <person name="Shu S."/>
            <person name="Neupane R."/>
            <person name="Cipriano M."/>
            <person name="Mancuso J."/>
            <person name="Tu H."/>
            <person name="Salamov A."/>
            <person name="Lindquist E."/>
            <person name="Shapiro H."/>
            <person name="Lucas S."/>
            <person name="Grigoriev I.V."/>
            <person name="Cande W.Z."/>
            <person name="Fulton C."/>
            <person name="Rokhsar D.S."/>
            <person name="Dawson S.C."/>
        </authorList>
    </citation>
    <scope>NUCLEOTIDE SEQUENCE [LARGE SCALE GENOMIC DNA]</scope>
    <source>
        <strain evidence="2 3">NEG-M</strain>
    </source>
</reference>
<sequence>MGINPSRPSTNTTNNDLNTFNQADEDSGKKVVIQKLQTLYGDKLQGESLDKFATILSDKNRLKEIYLHTNFEKAKELQRSIKDLKMIKPTGIQRATMKYSSQASASPIGGSELSVEGNASASASSSRPRRSSGANGENDHEFDDDDEDDTSELTDSGLPFQNPYTELDNNKIRIKLIVAETSKNSLEKNLKKMISPFVDMEKRKAPFGFFHIALSVGCWKIEWNNSSLCIPRTVTGNYALVCADIESIASLDELDFVRDKLAETIVKWNTGVFYKQQKGEPEGGTGNCQQFIDEILQNLGLSDSLNSFPLPLANYVKTLREDGCGEMEFELDDAFKQKFFSENNETSKYLKKKSVLFKTHKELDLFAKGLFEVDPDFQINHRYEYYLLKAYDRAFWMRHLKPADERTTDKEKYEPLEEEDGTLGCIFGDPTVNSFLAFNLGKKKH</sequence>
<feature type="region of interest" description="Disordered" evidence="1">
    <location>
        <begin position="96"/>
        <end position="164"/>
    </location>
</feature>